<evidence type="ECO:0000256" key="1">
    <source>
        <dbReference type="SAM" id="Phobius"/>
    </source>
</evidence>
<accession>A0A915A3L6</accession>
<sequence length="56" mass="6615">HSDLRLAFSYLISIVYFICLKRLYALCFYLVVYVNVEGYFQPPCWGINTRNLTSMV</sequence>
<keyword evidence="1" id="KW-0472">Membrane</keyword>
<reference evidence="3" key="1">
    <citation type="submission" date="2022-11" db="UniProtKB">
        <authorList>
            <consortium name="WormBaseParasite"/>
        </authorList>
    </citation>
    <scope>IDENTIFICATION</scope>
</reference>
<dbReference type="WBParaSite" id="PgE396_g002_t02">
    <property type="protein sequence ID" value="PgE396_g002_t02"/>
    <property type="gene ID" value="PgE396_g002"/>
</dbReference>
<keyword evidence="2" id="KW-1185">Reference proteome</keyword>
<keyword evidence="1" id="KW-1133">Transmembrane helix</keyword>
<name>A0A915A3L6_PARUN</name>
<proteinExistence type="predicted"/>
<evidence type="ECO:0000313" key="3">
    <source>
        <dbReference type="WBParaSite" id="PgE396_g002_t02"/>
    </source>
</evidence>
<dbReference type="Proteomes" id="UP000887569">
    <property type="component" value="Unplaced"/>
</dbReference>
<organism evidence="2 3">
    <name type="scientific">Parascaris univalens</name>
    <name type="common">Nematode worm</name>
    <dbReference type="NCBI Taxonomy" id="6257"/>
    <lineage>
        <taxon>Eukaryota</taxon>
        <taxon>Metazoa</taxon>
        <taxon>Ecdysozoa</taxon>
        <taxon>Nematoda</taxon>
        <taxon>Chromadorea</taxon>
        <taxon>Rhabditida</taxon>
        <taxon>Spirurina</taxon>
        <taxon>Ascaridomorpha</taxon>
        <taxon>Ascaridoidea</taxon>
        <taxon>Ascarididae</taxon>
        <taxon>Parascaris</taxon>
    </lineage>
</organism>
<evidence type="ECO:0000313" key="2">
    <source>
        <dbReference type="Proteomes" id="UP000887569"/>
    </source>
</evidence>
<dbReference type="AlphaFoldDB" id="A0A915A3L6"/>
<keyword evidence="1" id="KW-0812">Transmembrane</keyword>
<protein>
    <submittedName>
        <fullName evidence="3">Uncharacterized protein</fullName>
    </submittedName>
</protein>
<feature type="transmembrane region" description="Helical" evidence="1">
    <location>
        <begin position="7"/>
        <end position="32"/>
    </location>
</feature>